<evidence type="ECO:0000313" key="3">
    <source>
        <dbReference type="Proteomes" id="UP000531151"/>
    </source>
</evidence>
<feature type="region of interest" description="Disordered" evidence="1">
    <location>
        <begin position="94"/>
        <end position="124"/>
    </location>
</feature>
<feature type="compositionally biased region" description="Polar residues" evidence="1">
    <location>
        <begin position="14"/>
        <end position="24"/>
    </location>
</feature>
<name>A0A7K4JVE8_GEOCA</name>
<feature type="non-terminal residue" evidence="2">
    <location>
        <position position="124"/>
    </location>
</feature>
<protein>
    <submittedName>
        <fullName evidence="2">EPIPL protein</fullName>
    </submittedName>
</protein>
<organism evidence="2 3">
    <name type="scientific">Geococcyx californianus</name>
    <name type="common">Greater roadrunner</name>
    <name type="synonym">Saurothera californiana</name>
    <dbReference type="NCBI Taxonomy" id="8947"/>
    <lineage>
        <taxon>Eukaryota</taxon>
        <taxon>Metazoa</taxon>
        <taxon>Chordata</taxon>
        <taxon>Craniata</taxon>
        <taxon>Vertebrata</taxon>
        <taxon>Euteleostomi</taxon>
        <taxon>Archelosauria</taxon>
        <taxon>Archosauria</taxon>
        <taxon>Dinosauria</taxon>
        <taxon>Saurischia</taxon>
        <taxon>Theropoda</taxon>
        <taxon>Coelurosauria</taxon>
        <taxon>Aves</taxon>
        <taxon>Neognathae</taxon>
        <taxon>Neoaves</taxon>
        <taxon>Otidimorphae</taxon>
        <taxon>Cuculiformes</taxon>
        <taxon>Neomorphidae</taxon>
        <taxon>Geococcyx</taxon>
    </lineage>
</organism>
<evidence type="ECO:0000313" key="2">
    <source>
        <dbReference type="EMBL" id="NWH69143.1"/>
    </source>
</evidence>
<feature type="region of interest" description="Disordered" evidence="1">
    <location>
        <begin position="1"/>
        <end position="24"/>
    </location>
</feature>
<feature type="compositionally biased region" description="Polar residues" evidence="1">
    <location>
        <begin position="94"/>
        <end position="103"/>
    </location>
</feature>
<feature type="compositionally biased region" description="Acidic residues" evidence="1">
    <location>
        <begin position="115"/>
        <end position="124"/>
    </location>
</feature>
<feature type="non-terminal residue" evidence="2">
    <location>
        <position position="1"/>
    </location>
</feature>
<proteinExistence type="predicted"/>
<gene>
    <name evidence="2" type="primary">Eppk1_2</name>
    <name evidence="2" type="ORF">GEOCAL_R14122</name>
</gene>
<dbReference type="Proteomes" id="UP000531151">
    <property type="component" value="Unassembled WGS sequence"/>
</dbReference>
<reference evidence="2 3" key="1">
    <citation type="submission" date="2019-09" db="EMBL/GenBank/DDBJ databases">
        <title>Bird 10,000 Genomes (B10K) Project - Family phase.</title>
        <authorList>
            <person name="Zhang G."/>
        </authorList>
    </citation>
    <scope>NUCLEOTIDE SEQUENCE [LARGE SCALE GENOMIC DNA]</scope>
    <source>
        <strain evidence="2">B10K-CU-031-07</strain>
        <tissue evidence="2">Muscle</tissue>
    </source>
</reference>
<comment type="caution">
    <text evidence="2">The sequence shown here is derived from an EMBL/GenBank/DDBJ whole genome shotgun (WGS) entry which is preliminary data.</text>
</comment>
<sequence length="124" mass="13623">SSAVTPNVEVEVSQPVQDTHSQEQQLRKSLKSAIIHVTAGDLQGQNISLLDLLFSKYIPQEKRQELLELYRAGILTTGQVATVVTTIINRTEATNTAFTANSRSSHRAGTRVEENGDDVSMQDE</sequence>
<dbReference type="EMBL" id="VWPV01205704">
    <property type="protein sequence ID" value="NWH69143.1"/>
    <property type="molecule type" value="Genomic_DNA"/>
</dbReference>
<keyword evidence="3" id="KW-1185">Reference proteome</keyword>
<dbReference type="AlphaFoldDB" id="A0A7K4JVE8"/>
<evidence type="ECO:0000256" key="1">
    <source>
        <dbReference type="SAM" id="MobiDB-lite"/>
    </source>
</evidence>
<accession>A0A7K4JVE8</accession>
<dbReference type="OrthoDB" id="9386968at2759"/>